<feature type="region of interest" description="Disordered" evidence="2">
    <location>
        <begin position="319"/>
        <end position="344"/>
    </location>
</feature>
<evidence type="ECO:0000313" key="3">
    <source>
        <dbReference type="EMBL" id="CAK9161659.1"/>
    </source>
</evidence>
<comment type="caution">
    <text evidence="3">The sequence shown here is derived from an EMBL/GenBank/DDBJ whole genome shotgun (WGS) entry which is preliminary data.</text>
</comment>
<feature type="coiled-coil region" evidence="1">
    <location>
        <begin position="169"/>
        <end position="210"/>
    </location>
</feature>
<dbReference type="Proteomes" id="UP001642360">
    <property type="component" value="Unassembled WGS sequence"/>
</dbReference>
<reference evidence="3 4" key="1">
    <citation type="submission" date="2024-02" db="EMBL/GenBank/DDBJ databases">
        <authorList>
            <person name="Vignale AGUSTIN F."/>
            <person name="Sosa J E."/>
            <person name="Modenutti C."/>
        </authorList>
    </citation>
    <scope>NUCLEOTIDE SEQUENCE [LARGE SCALE GENOMIC DNA]</scope>
</reference>
<dbReference type="EMBL" id="CAUOFW020003724">
    <property type="protein sequence ID" value="CAK9161659.1"/>
    <property type="molecule type" value="Genomic_DNA"/>
</dbReference>
<protein>
    <submittedName>
        <fullName evidence="3">Uncharacterized protein</fullName>
    </submittedName>
</protein>
<name>A0ABC8SX17_9AQUA</name>
<proteinExistence type="predicted"/>
<evidence type="ECO:0000256" key="2">
    <source>
        <dbReference type="SAM" id="MobiDB-lite"/>
    </source>
</evidence>
<dbReference type="AlphaFoldDB" id="A0ABC8SX17"/>
<evidence type="ECO:0000313" key="4">
    <source>
        <dbReference type="Proteomes" id="UP001642360"/>
    </source>
</evidence>
<evidence type="ECO:0000256" key="1">
    <source>
        <dbReference type="SAM" id="Coils"/>
    </source>
</evidence>
<accession>A0ABC8SX17</accession>
<keyword evidence="4" id="KW-1185">Reference proteome</keyword>
<sequence>MEKHLLELTPTEELKVARIKKHEARTIKEIISPQKLPKPDFEHPVSKKLPVPIRRLIPFPDEDLTPRDRQELTDILTPWHLNWTRFKRPYRGKWIKKNLTKPLDPTSPLNTRFKVLRIEGMETFDLLEGDQTPKVTSTINKGSTTFKELNAPLLLPPLALERLAALNANDEVVNALHSAKTEASELKLELEVLRSSLKTKDQEIGELKLELKGLKPTLKAKDQTIKDLRVECVDNYFSWYEDFRDQAIGNFPNMDFDSFIPPLPTGEIKVIDLPIPSKGWVNSSSLTLETLGNSRGRLVLTPIPEVIVEAFGENKRAREENIRSSGKRLRGSSSSSVPSANFDDESSSISKLILKHELVLKKGAFFLQSL</sequence>
<gene>
    <name evidence="3" type="ORF">ILEXP_LOCUS30480</name>
</gene>
<keyword evidence="1" id="KW-0175">Coiled coil</keyword>
<organism evidence="3 4">
    <name type="scientific">Ilex paraguariensis</name>
    <name type="common">yerba mate</name>
    <dbReference type="NCBI Taxonomy" id="185542"/>
    <lineage>
        <taxon>Eukaryota</taxon>
        <taxon>Viridiplantae</taxon>
        <taxon>Streptophyta</taxon>
        <taxon>Embryophyta</taxon>
        <taxon>Tracheophyta</taxon>
        <taxon>Spermatophyta</taxon>
        <taxon>Magnoliopsida</taxon>
        <taxon>eudicotyledons</taxon>
        <taxon>Gunneridae</taxon>
        <taxon>Pentapetalae</taxon>
        <taxon>asterids</taxon>
        <taxon>campanulids</taxon>
        <taxon>Aquifoliales</taxon>
        <taxon>Aquifoliaceae</taxon>
        <taxon>Ilex</taxon>
    </lineage>
</organism>